<reference evidence="2" key="1">
    <citation type="submission" date="2020-09" db="EMBL/GenBank/DDBJ databases">
        <title>Pelagicoccus enzymogenes sp. nov. with an EPS production, isolated from marine sediment.</title>
        <authorList>
            <person name="Feng X."/>
        </authorList>
    </citation>
    <scope>NUCLEOTIDE SEQUENCE</scope>
    <source>
        <strain evidence="2">NFK12</strain>
    </source>
</reference>
<dbReference type="InterPro" id="IPR007612">
    <property type="entry name" value="LOR"/>
</dbReference>
<sequence>MRYMIKEKFWSWGDDFHISDENGNPVFLVDGQAFSWGDKLSLRDLQGKELAFIDQKLLTFMPKYEIYRNGQLFAEVRKEFNWFNKKFTLDVPGPNDYTIEGSFWAHDFCFLRSGRIVATVSKAIWSWTDTYGIEIEEGEDDISILSACIVIDQVLHDEKNHSSF</sequence>
<comment type="caution">
    <text evidence="2">The sequence shown here is derived from an EMBL/GenBank/DDBJ whole genome shotgun (WGS) entry which is preliminary data.</text>
</comment>
<accession>A0A927F8F2</accession>
<dbReference type="InterPro" id="IPR025659">
    <property type="entry name" value="Tubby-like_C"/>
</dbReference>
<evidence type="ECO:0000313" key="2">
    <source>
        <dbReference type="EMBL" id="MBD5779151.1"/>
    </source>
</evidence>
<dbReference type="Proteomes" id="UP000622317">
    <property type="component" value="Unassembled WGS sequence"/>
</dbReference>
<keyword evidence="3" id="KW-1185">Reference proteome</keyword>
<organism evidence="2 3">
    <name type="scientific">Pelagicoccus enzymogenes</name>
    <dbReference type="NCBI Taxonomy" id="2773457"/>
    <lineage>
        <taxon>Bacteria</taxon>
        <taxon>Pseudomonadati</taxon>
        <taxon>Verrucomicrobiota</taxon>
        <taxon>Opitutia</taxon>
        <taxon>Puniceicoccales</taxon>
        <taxon>Pelagicoccaceae</taxon>
        <taxon>Pelagicoccus</taxon>
    </lineage>
</organism>
<evidence type="ECO:0000256" key="1">
    <source>
        <dbReference type="ARBA" id="ARBA00005437"/>
    </source>
</evidence>
<dbReference type="SUPFAM" id="SSF54518">
    <property type="entry name" value="Tubby C-terminal domain-like"/>
    <property type="match status" value="1"/>
</dbReference>
<dbReference type="AlphaFoldDB" id="A0A927F8F2"/>
<proteinExistence type="inferred from homology"/>
<gene>
    <name evidence="2" type="ORF">IEN85_06570</name>
</gene>
<evidence type="ECO:0000313" key="3">
    <source>
        <dbReference type="Proteomes" id="UP000622317"/>
    </source>
</evidence>
<protein>
    <submittedName>
        <fullName evidence="2">LURP-one-related family protein</fullName>
    </submittedName>
</protein>
<dbReference type="InterPro" id="IPR038595">
    <property type="entry name" value="LOR_sf"/>
</dbReference>
<comment type="similarity">
    <text evidence="1">Belongs to the LOR family.</text>
</comment>
<dbReference type="EMBL" id="JACYFG010000007">
    <property type="protein sequence ID" value="MBD5779151.1"/>
    <property type="molecule type" value="Genomic_DNA"/>
</dbReference>
<dbReference type="Gene3D" id="2.40.160.200">
    <property type="entry name" value="LURP1-related"/>
    <property type="match status" value="1"/>
</dbReference>
<name>A0A927F8F2_9BACT</name>
<dbReference type="PANTHER" id="PTHR31087:SF161">
    <property type="entry name" value="TUBBY C 2 FAMILY PROTEIN"/>
    <property type="match status" value="1"/>
</dbReference>
<dbReference type="PANTHER" id="PTHR31087">
    <property type="match status" value="1"/>
</dbReference>
<dbReference type="Pfam" id="PF04525">
    <property type="entry name" value="LOR"/>
    <property type="match status" value="1"/>
</dbReference>